<proteinExistence type="predicted"/>
<protein>
    <submittedName>
        <fullName evidence="1">Uncharacterized protein</fullName>
    </submittedName>
</protein>
<sequence length="105" mass="11316">MYFLKLLAIVMSRGNPGSQIVCKSVTSPARAGGLSPIKGFHWDRKLGVHGPFSAAPSTISSNLIFFSLVSMAVAYHRIAANVASCIALSKPVLLYLDLHPWPPPR</sequence>
<reference evidence="1" key="1">
    <citation type="journal article" date="2023" name="G3 (Bethesda)">
        <title>A reference genome for the long-term kleptoplast-retaining sea slug Elysia crispata morphotype clarki.</title>
        <authorList>
            <person name="Eastman K.E."/>
            <person name="Pendleton A.L."/>
            <person name="Shaikh M.A."/>
            <person name="Suttiyut T."/>
            <person name="Ogas R."/>
            <person name="Tomko P."/>
            <person name="Gavelis G."/>
            <person name="Widhalm J.R."/>
            <person name="Wisecaver J.H."/>
        </authorList>
    </citation>
    <scope>NUCLEOTIDE SEQUENCE</scope>
    <source>
        <strain evidence="1">ECLA1</strain>
    </source>
</reference>
<evidence type="ECO:0000313" key="1">
    <source>
        <dbReference type="EMBL" id="KAK3761660.1"/>
    </source>
</evidence>
<accession>A0AAE0Z2U8</accession>
<organism evidence="1 2">
    <name type="scientific">Elysia crispata</name>
    <name type="common">lettuce slug</name>
    <dbReference type="NCBI Taxonomy" id="231223"/>
    <lineage>
        <taxon>Eukaryota</taxon>
        <taxon>Metazoa</taxon>
        <taxon>Spiralia</taxon>
        <taxon>Lophotrochozoa</taxon>
        <taxon>Mollusca</taxon>
        <taxon>Gastropoda</taxon>
        <taxon>Heterobranchia</taxon>
        <taxon>Euthyneura</taxon>
        <taxon>Panpulmonata</taxon>
        <taxon>Sacoglossa</taxon>
        <taxon>Placobranchoidea</taxon>
        <taxon>Plakobranchidae</taxon>
        <taxon>Elysia</taxon>
    </lineage>
</organism>
<keyword evidence="2" id="KW-1185">Reference proteome</keyword>
<dbReference type="Proteomes" id="UP001283361">
    <property type="component" value="Unassembled WGS sequence"/>
</dbReference>
<dbReference type="AlphaFoldDB" id="A0AAE0Z2U8"/>
<evidence type="ECO:0000313" key="2">
    <source>
        <dbReference type="Proteomes" id="UP001283361"/>
    </source>
</evidence>
<gene>
    <name evidence="1" type="ORF">RRG08_048054</name>
</gene>
<comment type="caution">
    <text evidence="1">The sequence shown here is derived from an EMBL/GenBank/DDBJ whole genome shotgun (WGS) entry which is preliminary data.</text>
</comment>
<dbReference type="EMBL" id="JAWDGP010004860">
    <property type="protein sequence ID" value="KAK3761660.1"/>
    <property type="molecule type" value="Genomic_DNA"/>
</dbReference>
<name>A0AAE0Z2U8_9GAST</name>